<proteinExistence type="inferred from homology"/>
<evidence type="ECO:0000256" key="9">
    <source>
        <dbReference type="RuleBase" id="RU365090"/>
    </source>
</evidence>
<evidence type="ECO:0000259" key="10">
    <source>
        <dbReference type="SMART" id="SM00852"/>
    </source>
</evidence>
<dbReference type="InterPro" id="IPR008284">
    <property type="entry name" value="MoCF_biosynth_CS"/>
</dbReference>
<evidence type="ECO:0000256" key="3">
    <source>
        <dbReference type="ARBA" id="ARBA00005046"/>
    </source>
</evidence>
<evidence type="ECO:0000256" key="2">
    <source>
        <dbReference type="ARBA" id="ARBA00003487"/>
    </source>
</evidence>
<comment type="cofactor">
    <cofactor evidence="9">
        <name>Mg(2+)</name>
        <dbReference type="ChEBI" id="CHEBI:18420"/>
    </cofactor>
</comment>
<evidence type="ECO:0000256" key="4">
    <source>
        <dbReference type="ARBA" id="ARBA00010763"/>
    </source>
</evidence>
<dbReference type="PANTHER" id="PTHR10192">
    <property type="entry name" value="MOLYBDOPTERIN BIOSYNTHESIS PROTEIN"/>
    <property type="match status" value="1"/>
</dbReference>
<evidence type="ECO:0000313" key="12">
    <source>
        <dbReference type="Proteomes" id="UP000779508"/>
    </source>
</evidence>
<dbReference type="Pfam" id="PF03453">
    <property type="entry name" value="MoeA_N"/>
    <property type="match status" value="1"/>
</dbReference>
<sequence length="640" mass="70924">MTKKDRNIYLTNIPLEEAQKQYFSEINSLNSCINTEIIPVVESLNRVTTKPVFAKKSSPNYNAAAMDGIAVISNATFEATESNPVYLKLEENFIYINTGGYIRDPYNAVIMIEDVVEVDENTVEIRQPATPWQHVRPIGEDIVESELIISANHNIRSMDIGALLAGQIINLEVYKLPRVGIIPTGSEIVQVEEELSIGKIIDTNSSMFAAMVMEYNGIPKKYEVVPDEYDLIKSKIIEATNENDIVVINAGSSAGSKDYTVNVLREIGDVLIHGVATKPGKPAILAIVNGKPVIGIPGYPVSAYFVFEFFVKPLLFQYNRQMLDEHKKVNSILSRRIVSSLKHEEFIRLKLGVVNDKVIATPLDRGAGVTMSLVKADGILVVPQRVEGYEAGIEVEVQLLKSISEINNTIVSIGSHDLVMDILSNELHLNRSNVFLSSAHVGSLGGIMAMKKGECHISPIHLMDEETGDYNNSYIKKYLNSSDYAIIKFVKRSQGLMVKKGNPLNIQYVKDLTRSDIQFVNRQRGAGTRILLDYYLDKNEITASDIRGYDREFNTHMAVAAAVAGKSADCGMGVLSAAKAMGLDFIPIAWEDYDLCISKEMLEDKKITSLISVMKSEEFISKIAKLDGYSTDNIGDIVYI</sequence>
<dbReference type="NCBIfam" id="NF011068">
    <property type="entry name" value="PRK14498.1"/>
    <property type="match status" value="1"/>
</dbReference>
<dbReference type="InterPro" id="IPR024370">
    <property type="entry name" value="PBP_domain"/>
</dbReference>
<comment type="pathway">
    <text evidence="3 9">Cofactor biosynthesis; molybdopterin biosynthesis.</text>
</comment>
<dbReference type="NCBIfam" id="TIGR00177">
    <property type="entry name" value="molyb_syn"/>
    <property type="match status" value="1"/>
</dbReference>
<evidence type="ECO:0000313" key="11">
    <source>
        <dbReference type="EMBL" id="MBU5675599.1"/>
    </source>
</evidence>
<dbReference type="PROSITE" id="PS01079">
    <property type="entry name" value="MOCF_BIOSYNTHESIS_2"/>
    <property type="match status" value="1"/>
</dbReference>
<dbReference type="Proteomes" id="UP000779508">
    <property type="component" value="Unassembled WGS sequence"/>
</dbReference>
<dbReference type="EMBL" id="JAHLQK010000001">
    <property type="protein sequence ID" value="MBU5675599.1"/>
    <property type="molecule type" value="Genomic_DNA"/>
</dbReference>
<keyword evidence="12" id="KW-1185">Reference proteome</keyword>
<dbReference type="SMART" id="SM00852">
    <property type="entry name" value="MoCF_biosynth"/>
    <property type="match status" value="1"/>
</dbReference>
<dbReference type="InterPro" id="IPR005111">
    <property type="entry name" value="MoeA_C_domain_IV"/>
</dbReference>
<gene>
    <name evidence="11" type="ORF">KQI88_04140</name>
</gene>
<keyword evidence="9" id="KW-0479">Metal-binding</keyword>
<evidence type="ECO:0000256" key="8">
    <source>
        <dbReference type="ARBA" id="ARBA00047317"/>
    </source>
</evidence>
<evidence type="ECO:0000256" key="6">
    <source>
        <dbReference type="ARBA" id="ARBA00021108"/>
    </source>
</evidence>
<evidence type="ECO:0000256" key="7">
    <source>
        <dbReference type="ARBA" id="ARBA00022505"/>
    </source>
</evidence>
<keyword evidence="9" id="KW-0501">Molybdenum cofactor biosynthesis</keyword>
<comment type="function">
    <text evidence="2">May be involved in the biosynthesis of molybdopterin.</text>
</comment>
<dbReference type="Pfam" id="PF03454">
    <property type="entry name" value="MoeA_C"/>
    <property type="match status" value="1"/>
</dbReference>
<organism evidence="11 12">
    <name type="scientific">Alkaliphilus flagellatus</name>
    <dbReference type="NCBI Taxonomy" id="2841507"/>
    <lineage>
        <taxon>Bacteria</taxon>
        <taxon>Bacillati</taxon>
        <taxon>Bacillota</taxon>
        <taxon>Clostridia</taxon>
        <taxon>Peptostreptococcales</taxon>
        <taxon>Natronincolaceae</taxon>
        <taxon>Alkaliphilus</taxon>
    </lineage>
</organism>
<accession>A0ABS6FZV7</accession>
<keyword evidence="9" id="KW-0460">Magnesium</keyword>
<keyword evidence="7 9" id="KW-0500">Molybdenum</keyword>
<protein>
    <recommendedName>
        <fullName evidence="6 9">Molybdopterin molybdenumtransferase</fullName>
        <ecNumber evidence="5 9">2.10.1.1</ecNumber>
    </recommendedName>
</protein>
<evidence type="ECO:0000256" key="5">
    <source>
        <dbReference type="ARBA" id="ARBA00013269"/>
    </source>
</evidence>
<evidence type="ECO:0000256" key="1">
    <source>
        <dbReference type="ARBA" id="ARBA00002901"/>
    </source>
</evidence>
<comment type="function">
    <text evidence="1 9">Catalyzes the insertion of molybdate into adenylated molybdopterin with the concomitant release of AMP.</text>
</comment>
<dbReference type="CDD" id="cd00887">
    <property type="entry name" value="MoeA"/>
    <property type="match status" value="1"/>
</dbReference>
<dbReference type="RefSeq" id="WP_216415067.1">
    <property type="nucleotide sequence ID" value="NZ_JAHLQK010000001.1"/>
</dbReference>
<reference evidence="11 12" key="1">
    <citation type="submission" date="2021-06" db="EMBL/GenBank/DDBJ databases">
        <authorList>
            <person name="Sun Q."/>
            <person name="Li D."/>
        </authorList>
    </citation>
    <scope>NUCLEOTIDE SEQUENCE [LARGE SCALE GENOMIC DNA]</scope>
    <source>
        <strain evidence="11 12">MSJ-5</strain>
    </source>
</reference>
<dbReference type="InterPro" id="IPR038987">
    <property type="entry name" value="MoeA-like"/>
</dbReference>
<dbReference type="Pfam" id="PF12727">
    <property type="entry name" value="PBP_like"/>
    <property type="match status" value="1"/>
</dbReference>
<dbReference type="PANTHER" id="PTHR10192:SF16">
    <property type="entry name" value="MOLYBDOPTERIN MOLYBDENUMTRANSFERASE"/>
    <property type="match status" value="1"/>
</dbReference>
<dbReference type="InterPro" id="IPR001453">
    <property type="entry name" value="MoaB/Mog_dom"/>
</dbReference>
<dbReference type="Pfam" id="PF00994">
    <property type="entry name" value="MoCF_biosynth"/>
    <property type="match status" value="1"/>
</dbReference>
<dbReference type="EC" id="2.10.1.1" evidence="5 9"/>
<keyword evidence="9" id="KW-0808">Transferase</keyword>
<dbReference type="InterPro" id="IPR005110">
    <property type="entry name" value="MoeA_linker/N"/>
</dbReference>
<feature type="domain" description="MoaB/Mog" evidence="10">
    <location>
        <begin position="180"/>
        <end position="317"/>
    </location>
</feature>
<comment type="similarity">
    <text evidence="4 9">Belongs to the MoeA family.</text>
</comment>
<name>A0ABS6FZV7_9FIRM</name>
<comment type="caution">
    <text evidence="11">The sequence shown here is derived from an EMBL/GenBank/DDBJ whole genome shotgun (WGS) entry which is preliminary data.</text>
</comment>
<comment type="catalytic activity">
    <reaction evidence="8">
        <text>adenylyl-molybdopterin + molybdate = Mo-molybdopterin + AMP + H(+)</text>
        <dbReference type="Rhea" id="RHEA:35047"/>
        <dbReference type="ChEBI" id="CHEBI:15378"/>
        <dbReference type="ChEBI" id="CHEBI:36264"/>
        <dbReference type="ChEBI" id="CHEBI:62727"/>
        <dbReference type="ChEBI" id="CHEBI:71302"/>
        <dbReference type="ChEBI" id="CHEBI:456215"/>
        <dbReference type="EC" id="2.10.1.1"/>
    </reaction>
</comment>